<dbReference type="WBParaSite" id="L893_g23970.t1">
    <property type="protein sequence ID" value="L893_g23970.t1"/>
    <property type="gene ID" value="L893_g23970"/>
</dbReference>
<dbReference type="AlphaFoldDB" id="A0A1I7Z8Z0"/>
<reference evidence="2" key="1">
    <citation type="submission" date="2016-11" db="UniProtKB">
        <authorList>
            <consortium name="WormBaseParasite"/>
        </authorList>
    </citation>
    <scope>IDENTIFICATION</scope>
</reference>
<keyword evidence="1" id="KW-1185">Reference proteome</keyword>
<evidence type="ECO:0000313" key="2">
    <source>
        <dbReference type="WBParaSite" id="L893_g23970.t1"/>
    </source>
</evidence>
<dbReference type="Proteomes" id="UP000095287">
    <property type="component" value="Unplaced"/>
</dbReference>
<accession>A0A1I7Z8Z0</accession>
<evidence type="ECO:0000313" key="1">
    <source>
        <dbReference type="Proteomes" id="UP000095287"/>
    </source>
</evidence>
<protein>
    <submittedName>
        <fullName evidence="2">Apple domain-containing protein</fullName>
    </submittedName>
</protein>
<organism evidence="1 2">
    <name type="scientific">Steinernema glaseri</name>
    <dbReference type="NCBI Taxonomy" id="37863"/>
    <lineage>
        <taxon>Eukaryota</taxon>
        <taxon>Metazoa</taxon>
        <taxon>Ecdysozoa</taxon>
        <taxon>Nematoda</taxon>
        <taxon>Chromadorea</taxon>
        <taxon>Rhabditida</taxon>
        <taxon>Tylenchina</taxon>
        <taxon>Panagrolaimomorpha</taxon>
        <taxon>Strongyloidoidea</taxon>
        <taxon>Steinernematidae</taxon>
        <taxon>Steinernema</taxon>
    </lineage>
</organism>
<sequence>MDDAVLRTRPTVPTPGYGFLKKCQNMCSLQRSTKHKESGNAFASPMWKNAWAIKCLLVTCQKAEAKKACVFKQWNRGGIWADGYMDVTQK</sequence>
<proteinExistence type="predicted"/>
<name>A0A1I7Z8Z0_9BILA</name>